<evidence type="ECO:0000313" key="1">
    <source>
        <dbReference type="EMBL" id="KAI5655846.1"/>
    </source>
</evidence>
<comment type="caution">
    <text evidence="1">The sequence shown here is derived from an EMBL/GenBank/DDBJ whole genome shotgun (WGS) entry which is preliminary data.</text>
</comment>
<organism evidence="1 2">
    <name type="scientific">Catharanthus roseus</name>
    <name type="common">Madagascar periwinkle</name>
    <name type="synonym">Vinca rosea</name>
    <dbReference type="NCBI Taxonomy" id="4058"/>
    <lineage>
        <taxon>Eukaryota</taxon>
        <taxon>Viridiplantae</taxon>
        <taxon>Streptophyta</taxon>
        <taxon>Embryophyta</taxon>
        <taxon>Tracheophyta</taxon>
        <taxon>Spermatophyta</taxon>
        <taxon>Magnoliopsida</taxon>
        <taxon>eudicotyledons</taxon>
        <taxon>Gunneridae</taxon>
        <taxon>Pentapetalae</taxon>
        <taxon>asterids</taxon>
        <taxon>lamiids</taxon>
        <taxon>Gentianales</taxon>
        <taxon>Apocynaceae</taxon>
        <taxon>Rauvolfioideae</taxon>
        <taxon>Vinceae</taxon>
        <taxon>Catharanthinae</taxon>
        <taxon>Catharanthus</taxon>
    </lineage>
</organism>
<gene>
    <name evidence="1" type="ORF">M9H77_33033</name>
</gene>
<reference evidence="2" key="1">
    <citation type="journal article" date="2023" name="Nat. Plants">
        <title>Single-cell RNA sequencing provides a high-resolution roadmap for understanding the multicellular compartmentation of specialized metabolism.</title>
        <authorList>
            <person name="Sun S."/>
            <person name="Shen X."/>
            <person name="Li Y."/>
            <person name="Li Y."/>
            <person name="Wang S."/>
            <person name="Li R."/>
            <person name="Zhang H."/>
            <person name="Shen G."/>
            <person name="Guo B."/>
            <person name="Wei J."/>
            <person name="Xu J."/>
            <person name="St-Pierre B."/>
            <person name="Chen S."/>
            <person name="Sun C."/>
        </authorList>
    </citation>
    <scope>NUCLEOTIDE SEQUENCE [LARGE SCALE GENOMIC DNA]</scope>
</reference>
<name>A0ACC0A8M0_CATRO</name>
<evidence type="ECO:0000313" key="2">
    <source>
        <dbReference type="Proteomes" id="UP001060085"/>
    </source>
</evidence>
<keyword evidence="2" id="KW-1185">Reference proteome</keyword>
<protein>
    <submittedName>
        <fullName evidence="1">Uncharacterized protein</fullName>
    </submittedName>
</protein>
<accession>A0ACC0A8M0</accession>
<dbReference type="Proteomes" id="UP001060085">
    <property type="component" value="Linkage Group LG07"/>
</dbReference>
<dbReference type="EMBL" id="CM044707">
    <property type="protein sequence ID" value="KAI5655846.1"/>
    <property type="molecule type" value="Genomic_DNA"/>
</dbReference>
<proteinExistence type="predicted"/>
<sequence length="118" mass="13646">MPKQDNERECLKVAKSYAATDQACDSIQYCNFNNIKHQQTLNRDAYNFFEPRNFYSGIYCLDCLSEIQKGEISVEIFGEENPRQYEEVGGEEIHRHRTRGGVGFQCSLTEPEPDDNII</sequence>